<gene>
    <name evidence="1" type="ORF">RSOL_155910</name>
</gene>
<name>X8J246_9AGAM</name>
<dbReference type="OrthoDB" id="3227247at2759"/>
<comment type="caution">
    <text evidence="1">The sequence shown here is derived from an EMBL/GenBank/DDBJ whole genome shotgun (WGS) entry which is preliminary data.</text>
</comment>
<feature type="non-terminal residue" evidence="1">
    <location>
        <position position="132"/>
    </location>
</feature>
<evidence type="ECO:0000313" key="2">
    <source>
        <dbReference type="Proteomes" id="UP000030108"/>
    </source>
</evidence>
<organism evidence="1 2">
    <name type="scientific">Rhizoctonia solani AG-3 Rhs1AP</name>
    <dbReference type="NCBI Taxonomy" id="1086054"/>
    <lineage>
        <taxon>Eukaryota</taxon>
        <taxon>Fungi</taxon>
        <taxon>Dikarya</taxon>
        <taxon>Basidiomycota</taxon>
        <taxon>Agaricomycotina</taxon>
        <taxon>Agaricomycetes</taxon>
        <taxon>Cantharellales</taxon>
        <taxon>Ceratobasidiaceae</taxon>
        <taxon>Rhizoctonia</taxon>
    </lineage>
</organism>
<dbReference type="AlphaFoldDB" id="X8J246"/>
<dbReference type="Proteomes" id="UP000030108">
    <property type="component" value="Unassembled WGS sequence"/>
</dbReference>
<proteinExistence type="predicted"/>
<reference evidence="2" key="1">
    <citation type="journal article" date="2014" name="Genome Announc.">
        <title>Draft genome sequence of the plant-pathogenic soil fungus Rhizoctonia solani anastomosis group 3 strain Rhs1AP.</title>
        <authorList>
            <person name="Cubeta M.A."/>
            <person name="Thomas E."/>
            <person name="Dean R.A."/>
            <person name="Jabaji S."/>
            <person name="Neate S.M."/>
            <person name="Tavantzis S."/>
            <person name="Toda T."/>
            <person name="Vilgalys R."/>
            <person name="Bharathan N."/>
            <person name="Fedorova-Abrams N."/>
            <person name="Pakala S.B."/>
            <person name="Pakala S.M."/>
            <person name="Zafar N."/>
            <person name="Joardar V."/>
            <person name="Losada L."/>
            <person name="Nierman W.C."/>
        </authorList>
    </citation>
    <scope>NUCLEOTIDE SEQUENCE [LARGE SCALE GENOMIC DNA]</scope>
    <source>
        <strain evidence="2">AG-3</strain>
    </source>
</reference>
<evidence type="ECO:0000313" key="1">
    <source>
        <dbReference type="EMBL" id="EUC56025.1"/>
    </source>
</evidence>
<sequence length="132" mass="15320">MPGILAKRVLLNYSDECFIGKRQKTLATLSDEHAWDYDDRELIDAAKLNMRLPAYPHYDIRVEKVMGTAAGKLTRSHPIPLRVFHQQEVEYLCPGTKLPSSMTLSRNIKLIHTQFMPKIREYFVSIYLMPLI</sequence>
<accession>X8J246</accession>
<dbReference type="EMBL" id="JATN01000322">
    <property type="protein sequence ID" value="EUC56025.1"/>
    <property type="molecule type" value="Genomic_DNA"/>
</dbReference>
<protein>
    <submittedName>
        <fullName evidence="1">Uncharacterized protein</fullName>
    </submittedName>
</protein>